<comment type="caution">
    <text evidence="3">The sequence shown here is derived from an EMBL/GenBank/DDBJ whole genome shotgun (WGS) entry which is preliminary data.</text>
</comment>
<feature type="domain" description="SRP9" evidence="2">
    <location>
        <begin position="5"/>
        <end position="107"/>
    </location>
</feature>
<dbReference type="GO" id="GO:0006614">
    <property type="term" value="P:SRP-dependent cotranslational protein targeting to membrane"/>
    <property type="evidence" value="ECO:0007669"/>
    <property type="project" value="InterPro"/>
</dbReference>
<feature type="compositionally biased region" description="Polar residues" evidence="1">
    <location>
        <begin position="52"/>
        <end position="67"/>
    </location>
</feature>
<evidence type="ECO:0000259" key="2">
    <source>
        <dbReference type="Pfam" id="PF05486"/>
    </source>
</evidence>
<accession>A0AAD6CZN9</accession>
<dbReference type="GO" id="GO:0005786">
    <property type="term" value="C:signal recognition particle, endoplasmic reticulum targeting"/>
    <property type="evidence" value="ECO:0007669"/>
    <property type="project" value="TreeGrafter"/>
</dbReference>
<proteinExistence type="predicted"/>
<gene>
    <name evidence="3" type="ORF">N7494_003925</name>
</gene>
<reference evidence="3 4" key="1">
    <citation type="journal article" date="2023" name="IMA Fungus">
        <title>Comparative genomic study of the Penicillium genus elucidates a diverse pangenome and 15 lateral gene transfer events.</title>
        <authorList>
            <person name="Petersen C."/>
            <person name="Sorensen T."/>
            <person name="Nielsen M.R."/>
            <person name="Sondergaard T.E."/>
            <person name="Sorensen J.L."/>
            <person name="Fitzpatrick D.A."/>
            <person name="Frisvad J.C."/>
            <person name="Nielsen K.L."/>
        </authorList>
    </citation>
    <scope>NUCLEOTIDE SEQUENCE [LARGE SCALE GENOMIC DNA]</scope>
    <source>
        <strain evidence="3 4">IBT 35679</strain>
    </source>
</reference>
<sequence length="159" mass="16797">MPYLPTTQAFLEQSALLLEAYPETTRITTKYSFPTERRAQQHKREKSLAKKQASSTTETAPTDSTPSAPIASLTLKTYNPATGVCLKYRTNKLQEVSRLMTGLGKLAGGADVASLGLSGPGADVEMVDAPAAEEEVVQTQSGKAPAGGKGKKKGGKGKR</sequence>
<dbReference type="AlphaFoldDB" id="A0AAD6CZN9"/>
<dbReference type="InterPro" id="IPR039432">
    <property type="entry name" value="SRP9_dom"/>
</dbReference>
<protein>
    <submittedName>
        <fullName evidence="3">Signal recognition particle SRP9 subunit</fullName>
    </submittedName>
</protein>
<feature type="region of interest" description="Disordered" evidence="1">
    <location>
        <begin position="31"/>
        <end position="72"/>
    </location>
</feature>
<feature type="region of interest" description="Disordered" evidence="1">
    <location>
        <begin position="131"/>
        <end position="159"/>
    </location>
</feature>
<evidence type="ECO:0000313" key="4">
    <source>
        <dbReference type="Proteomes" id="UP001220324"/>
    </source>
</evidence>
<evidence type="ECO:0000256" key="1">
    <source>
        <dbReference type="SAM" id="MobiDB-lite"/>
    </source>
</evidence>
<dbReference type="PANTHER" id="PTHR12834">
    <property type="entry name" value="SIGNAL RECOGNITION PARTICLE 9 KDA PROTEIN"/>
    <property type="match status" value="1"/>
</dbReference>
<evidence type="ECO:0000313" key="3">
    <source>
        <dbReference type="EMBL" id="KAJ5546340.1"/>
    </source>
</evidence>
<dbReference type="Pfam" id="PF05486">
    <property type="entry name" value="SRP9-21"/>
    <property type="match status" value="1"/>
</dbReference>
<dbReference type="Proteomes" id="UP001220324">
    <property type="component" value="Unassembled WGS sequence"/>
</dbReference>
<feature type="compositionally biased region" description="Basic residues" evidence="1">
    <location>
        <begin position="149"/>
        <end position="159"/>
    </location>
</feature>
<name>A0AAD6CZN9_9EURO</name>
<dbReference type="PANTHER" id="PTHR12834:SF12">
    <property type="entry name" value="SIGNAL RECOGNITION PARTICLE 9 KDA PROTEIN"/>
    <property type="match status" value="1"/>
</dbReference>
<keyword evidence="4" id="KW-1185">Reference proteome</keyword>
<dbReference type="InterPro" id="IPR039914">
    <property type="entry name" value="SRP9-like"/>
</dbReference>
<organism evidence="3 4">
    <name type="scientific">Penicillium frequentans</name>
    <dbReference type="NCBI Taxonomy" id="3151616"/>
    <lineage>
        <taxon>Eukaryota</taxon>
        <taxon>Fungi</taxon>
        <taxon>Dikarya</taxon>
        <taxon>Ascomycota</taxon>
        <taxon>Pezizomycotina</taxon>
        <taxon>Eurotiomycetes</taxon>
        <taxon>Eurotiomycetidae</taxon>
        <taxon>Eurotiales</taxon>
        <taxon>Aspergillaceae</taxon>
        <taxon>Penicillium</taxon>
    </lineage>
</organism>
<dbReference type="EMBL" id="JAQIZZ010000003">
    <property type="protein sequence ID" value="KAJ5546340.1"/>
    <property type="molecule type" value="Genomic_DNA"/>
</dbReference>